<keyword evidence="1" id="KW-0805">Transcription regulation</keyword>
<dbReference type="Gene3D" id="4.10.240.10">
    <property type="entry name" value="Zn(2)-C6 fungal-type DNA-binding domain"/>
    <property type="match status" value="1"/>
</dbReference>
<protein>
    <submittedName>
        <fullName evidence="7">Fungal transcriptional regulatory protein, N-terminal</fullName>
    </submittedName>
</protein>
<feature type="compositionally biased region" description="Basic and acidic residues" evidence="5">
    <location>
        <begin position="84"/>
        <end position="95"/>
    </location>
</feature>
<dbReference type="GO" id="GO:0003677">
    <property type="term" value="F:DNA binding"/>
    <property type="evidence" value="ECO:0007669"/>
    <property type="project" value="UniProtKB-KW"/>
</dbReference>
<dbReference type="OMA" id="RIQCDEA"/>
<dbReference type="PANTHER" id="PTHR31069:SF32">
    <property type="entry name" value="ARGININE METABOLISM REGULATION PROTEIN II"/>
    <property type="match status" value="1"/>
</dbReference>
<name>A0A7T6XPB5_PENDI</name>
<dbReference type="GO" id="GO:0000981">
    <property type="term" value="F:DNA-binding transcription factor activity, RNA polymerase II-specific"/>
    <property type="evidence" value="ECO:0007669"/>
    <property type="project" value="InterPro"/>
</dbReference>
<dbReference type="PROSITE" id="PS50048">
    <property type="entry name" value="ZN2_CY6_FUNGAL_2"/>
    <property type="match status" value="1"/>
</dbReference>
<evidence type="ECO:0000313" key="8">
    <source>
        <dbReference type="Proteomes" id="UP000595662"/>
    </source>
</evidence>
<organism evidence="7 8">
    <name type="scientific">Penicillium digitatum</name>
    <name type="common">Green mold</name>
    <dbReference type="NCBI Taxonomy" id="36651"/>
    <lineage>
        <taxon>Eukaryota</taxon>
        <taxon>Fungi</taxon>
        <taxon>Dikarya</taxon>
        <taxon>Ascomycota</taxon>
        <taxon>Pezizomycotina</taxon>
        <taxon>Eurotiomycetes</taxon>
        <taxon>Eurotiomycetidae</taxon>
        <taxon>Eurotiales</taxon>
        <taxon>Aspergillaceae</taxon>
        <taxon>Penicillium</taxon>
    </lineage>
</organism>
<dbReference type="KEGG" id="pdp:PDIP_13890"/>
<dbReference type="PROSITE" id="PS00463">
    <property type="entry name" value="ZN2_CY6_FUNGAL_1"/>
    <property type="match status" value="1"/>
</dbReference>
<feature type="region of interest" description="Disordered" evidence="5">
    <location>
        <begin position="63"/>
        <end position="103"/>
    </location>
</feature>
<evidence type="ECO:0000256" key="2">
    <source>
        <dbReference type="ARBA" id="ARBA00023125"/>
    </source>
</evidence>
<dbReference type="RefSeq" id="XP_014538002.1">
    <property type="nucleotide sequence ID" value="XM_014682516.1"/>
</dbReference>
<dbReference type="SUPFAM" id="SSF57701">
    <property type="entry name" value="Zn2/Cys6 DNA-binding domain"/>
    <property type="match status" value="1"/>
</dbReference>
<evidence type="ECO:0000256" key="5">
    <source>
        <dbReference type="SAM" id="MobiDB-lite"/>
    </source>
</evidence>
<evidence type="ECO:0000256" key="1">
    <source>
        <dbReference type="ARBA" id="ARBA00023015"/>
    </source>
</evidence>
<reference evidence="7 8" key="1">
    <citation type="submission" date="2020-08" db="EMBL/GenBank/DDBJ databases">
        <title>The completed genome sequence of the pathogenic ascomycete fungus Penicillium digitatum.</title>
        <authorList>
            <person name="Wang M."/>
        </authorList>
    </citation>
    <scope>NUCLEOTIDE SEQUENCE [LARGE SCALE GENOMIC DNA]</scope>
    <source>
        <strain evidence="7 8">PdW03</strain>
    </source>
</reference>
<dbReference type="PANTHER" id="PTHR31069">
    <property type="entry name" value="OLEATE-ACTIVATED TRANSCRIPTION FACTOR 1-RELATED"/>
    <property type="match status" value="1"/>
</dbReference>
<dbReference type="SMART" id="SM00066">
    <property type="entry name" value="GAL4"/>
    <property type="match status" value="1"/>
</dbReference>
<dbReference type="GO" id="GO:0008270">
    <property type="term" value="F:zinc ion binding"/>
    <property type="evidence" value="ECO:0007669"/>
    <property type="project" value="InterPro"/>
</dbReference>
<sequence length="183" mass="20613">MSPTEKQKDLSHRHRSFKGCWTCKKRRIQCDELRPTCQKCNDRGLTCEGYEIRLRWGTGIASRGKYSGAEKPVKESTPPRSKRRCDMRVKEDKYSLGDGNDQPDLVSQTATIKDQDRQSVAERATVNILNSPWEPGSPRSSAINRHFEIPASSATLPIPTMYDRGIDASGQYAQKAGRRSILA</sequence>
<feature type="domain" description="Zn(2)-C6 fungal-type" evidence="6">
    <location>
        <begin position="19"/>
        <end position="47"/>
    </location>
</feature>
<evidence type="ECO:0000313" key="7">
    <source>
        <dbReference type="EMBL" id="QQK44894.1"/>
    </source>
</evidence>
<dbReference type="VEuPathDB" id="FungiDB:PDIP_13890"/>
<evidence type="ECO:0000256" key="3">
    <source>
        <dbReference type="ARBA" id="ARBA00023163"/>
    </source>
</evidence>
<dbReference type="InterPro" id="IPR036864">
    <property type="entry name" value="Zn2-C6_fun-type_DNA-bd_sf"/>
</dbReference>
<dbReference type="GeneID" id="26229712"/>
<keyword evidence="2" id="KW-0238">DNA-binding</keyword>
<dbReference type="CDD" id="cd00067">
    <property type="entry name" value="GAL4"/>
    <property type="match status" value="1"/>
</dbReference>
<dbReference type="AlphaFoldDB" id="A0A7T6XPB5"/>
<dbReference type="Proteomes" id="UP000595662">
    <property type="component" value="Chromosome 3"/>
</dbReference>
<keyword evidence="4" id="KW-0539">Nucleus</keyword>
<keyword evidence="3" id="KW-0804">Transcription</keyword>
<dbReference type="InterPro" id="IPR050675">
    <property type="entry name" value="OAF3"/>
</dbReference>
<dbReference type="Pfam" id="PF00172">
    <property type="entry name" value="Zn_clus"/>
    <property type="match status" value="1"/>
</dbReference>
<accession>A0A7T6XPB5</accession>
<proteinExistence type="predicted"/>
<evidence type="ECO:0000259" key="6">
    <source>
        <dbReference type="PROSITE" id="PS50048"/>
    </source>
</evidence>
<gene>
    <name evidence="7" type="ORF">Pdw03_8795</name>
</gene>
<dbReference type="EMBL" id="CP060776">
    <property type="protein sequence ID" value="QQK44894.1"/>
    <property type="molecule type" value="Genomic_DNA"/>
</dbReference>
<dbReference type="InterPro" id="IPR001138">
    <property type="entry name" value="Zn2Cys6_DnaBD"/>
</dbReference>
<evidence type="ECO:0000256" key="4">
    <source>
        <dbReference type="ARBA" id="ARBA00023242"/>
    </source>
</evidence>